<accession>A0AAN6TNU4</accession>
<reference evidence="2" key="2">
    <citation type="submission" date="2023-05" db="EMBL/GenBank/DDBJ databases">
        <authorList>
            <consortium name="Lawrence Berkeley National Laboratory"/>
            <person name="Steindorff A."/>
            <person name="Hensen N."/>
            <person name="Bonometti L."/>
            <person name="Westerberg I."/>
            <person name="Brannstrom I.O."/>
            <person name="Guillou S."/>
            <person name="Cros-Aarteil S."/>
            <person name="Calhoun S."/>
            <person name="Haridas S."/>
            <person name="Kuo A."/>
            <person name="Mondo S."/>
            <person name="Pangilinan J."/>
            <person name="Riley R."/>
            <person name="Labutti K."/>
            <person name="Andreopoulos B."/>
            <person name="Lipzen A."/>
            <person name="Chen C."/>
            <person name="Yanf M."/>
            <person name="Daum C."/>
            <person name="Ng V."/>
            <person name="Clum A."/>
            <person name="Ohm R."/>
            <person name="Martin F."/>
            <person name="Silar P."/>
            <person name="Natvig D."/>
            <person name="Lalanne C."/>
            <person name="Gautier V."/>
            <person name="Ament-Velasquez S.L."/>
            <person name="Kruys A."/>
            <person name="Hutchinson M.I."/>
            <person name="Powell A.J."/>
            <person name="Barry K."/>
            <person name="Miller A.N."/>
            <person name="Grigoriev I.V."/>
            <person name="Debuchy R."/>
            <person name="Gladieux P."/>
            <person name="Thoren M.H."/>
            <person name="Johannesson H."/>
        </authorList>
    </citation>
    <scope>NUCLEOTIDE SEQUENCE</scope>
    <source>
        <strain evidence="2">CBS 508.74</strain>
    </source>
</reference>
<feature type="region of interest" description="Disordered" evidence="1">
    <location>
        <begin position="40"/>
        <end position="65"/>
    </location>
</feature>
<evidence type="ECO:0000313" key="2">
    <source>
        <dbReference type="EMBL" id="KAK4117626.1"/>
    </source>
</evidence>
<dbReference type="EMBL" id="MU853332">
    <property type="protein sequence ID" value="KAK4117626.1"/>
    <property type="molecule type" value="Genomic_DNA"/>
</dbReference>
<comment type="caution">
    <text evidence="2">The sequence shown here is derived from an EMBL/GenBank/DDBJ whole genome shotgun (WGS) entry which is preliminary data.</text>
</comment>
<dbReference type="GeneID" id="89934009"/>
<evidence type="ECO:0000256" key="1">
    <source>
        <dbReference type="SAM" id="MobiDB-lite"/>
    </source>
</evidence>
<sequence length="150" mass="16951">MLPTIRIYKCFISISNPSKNVYSWWYLLGRTQPNVEIPSLQKHWRSPSPPLSSTPPPPSHLALPAERPHTVTTPTKSAKLASLTTLWAASGLVYLTQRYEYSTYVDGGKHTHNIPLIANQNSLQKKVILRSVWDTDHGQPDCLLRQLPNL</sequence>
<proteinExistence type="predicted"/>
<feature type="compositionally biased region" description="Pro residues" evidence="1">
    <location>
        <begin position="47"/>
        <end position="59"/>
    </location>
</feature>
<gene>
    <name evidence="2" type="ORF">N656DRAFT_50813</name>
</gene>
<dbReference type="Proteomes" id="UP001302812">
    <property type="component" value="Unassembled WGS sequence"/>
</dbReference>
<keyword evidence="3" id="KW-1185">Reference proteome</keyword>
<organism evidence="2 3">
    <name type="scientific">Canariomyces notabilis</name>
    <dbReference type="NCBI Taxonomy" id="2074819"/>
    <lineage>
        <taxon>Eukaryota</taxon>
        <taxon>Fungi</taxon>
        <taxon>Dikarya</taxon>
        <taxon>Ascomycota</taxon>
        <taxon>Pezizomycotina</taxon>
        <taxon>Sordariomycetes</taxon>
        <taxon>Sordariomycetidae</taxon>
        <taxon>Sordariales</taxon>
        <taxon>Chaetomiaceae</taxon>
        <taxon>Canariomyces</taxon>
    </lineage>
</organism>
<protein>
    <submittedName>
        <fullName evidence="2">Uncharacterized protein</fullName>
    </submittedName>
</protein>
<dbReference type="AlphaFoldDB" id="A0AAN6TNU4"/>
<name>A0AAN6TNU4_9PEZI</name>
<reference evidence="2" key="1">
    <citation type="journal article" date="2023" name="Mol. Phylogenet. Evol.">
        <title>Genome-scale phylogeny and comparative genomics of the fungal order Sordariales.</title>
        <authorList>
            <person name="Hensen N."/>
            <person name="Bonometti L."/>
            <person name="Westerberg I."/>
            <person name="Brannstrom I.O."/>
            <person name="Guillou S."/>
            <person name="Cros-Aarteil S."/>
            <person name="Calhoun S."/>
            <person name="Haridas S."/>
            <person name="Kuo A."/>
            <person name="Mondo S."/>
            <person name="Pangilinan J."/>
            <person name="Riley R."/>
            <person name="LaButti K."/>
            <person name="Andreopoulos B."/>
            <person name="Lipzen A."/>
            <person name="Chen C."/>
            <person name="Yan M."/>
            <person name="Daum C."/>
            <person name="Ng V."/>
            <person name="Clum A."/>
            <person name="Steindorff A."/>
            <person name="Ohm R.A."/>
            <person name="Martin F."/>
            <person name="Silar P."/>
            <person name="Natvig D.O."/>
            <person name="Lalanne C."/>
            <person name="Gautier V."/>
            <person name="Ament-Velasquez S.L."/>
            <person name="Kruys A."/>
            <person name="Hutchinson M.I."/>
            <person name="Powell A.J."/>
            <person name="Barry K."/>
            <person name="Miller A.N."/>
            <person name="Grigoriev I.V."/>
            <person name="Debuchy R."/>
            <person name="Gladieux P."/>
            <person name="Hiltunen Thoren M."/>
            <person name="Johannesson H."/>
        </authorList>
    </citation>
    <scope>NUCLEOTIDE SEQUENCE</scope>
    <source>
        <strain evidence="2">CBS 508.74</strain>
    </source>
</reference>
<evidence type="ECO:0000313" key="3">
    <source>
        <dbReference type="Proteomes" id="UP001302812"/>
    </source>
</evidence>
<dbReference type="RefSeq" id="XP_064675196.1">
    <property type="nucleotide sequence ID" value="XM_064809885.1"/>
</dbReference>